<dbReference type="InterPro" id="IPR011042">
    <property type="entry name" value="6-blade_b-propeller_TolB-like"/>
</dbReference>
<proteinExistence type="predicted"/>
<gene>
    <name evidence="1" type="ORF">J8C05_15245</name>
</gene>
<accession>A0ABX8B5K5</accession>
<protein>
    <submittedName>
        <fullName evidence="1">Gluconolaconase</fullName>
    </submittedName>
</protein>
<evidence type="ECO:0000313" key="1">
    <source>
        <dbReference type="EMBL" id="QUV95362.1"/>
    </source>
</evidence>
<dbReference type="PANTHER" id="PTHR47572:SF4">
    <property type="entry name" value="LACTONASE DRP35"/>
    <property type="match status" value="1"/>
</dbReference>
<dbReference type="EMBL" id="CP072643">
    <property type="protein sequence ID" value="QUV95362.1"/>
    <property type="molecule type" value="Genomic_DNA"/>
</dbReference>
<dbReference type="Gene3D" id="2.120.10.30">
    <property type="entry name" value="TolB, C-terminal domain"/>
    <property type="match status" value="1"/>
</dbReference>
<dbReference type="PANTHER" id="PTHR47572">
    <property type="entry name" value="LIPOPROTEIN-RELATED"/>
    <property type="match status" value="1"/>
</dbReference>
<dbReference type="InterPro" id="IPR013783">
    <property type="entry name" value="Ig-like_fold"/>
</dbReference>
<sequence length="344" mass="36875">MLEVLQVRPQAGVPGGLIIIDCRGFDASDYADCEVLFGETPSRIVSASPDRVLVTVPDDVTKADRLSGLQLMSAGQTSPRMPFLVAELLAENLHPVANPVCDPETGAIFTTISGARGKKVEVSVWRISQDGQSTPFLDNIINPTGLAMDREGTLYVTSRNDGTLYRVSPFREVVPVAENLGIATGLAIDRMGNLFVGDRQGTIYRVTPFGEASPHARLEPSMAAYHLAFSPDGYLYVTAPTLAGTRESIYRVTPAGQVEPWFIGLGRPQGLAFDQAGNAYVCASLNGLRGVIKITPDAQEAEPFIAGARLVGLTFDNRGNAILASNHEIYRVPVGVIGYDPTRA</sequence>
<name>A0ABX8B5K5_9BACT</name>
<keyword evidence="2" id="KW-1185">Reference proteome</keyword>
<dbReference type="Proteomes" id="UP000677668">
    <property type="component" value="Chromosome 2"/>
</dbReference>
<dbReference type="InterPro" id="IPR051262">
    <property type="entry name" value="SMP-30/CGR1_Lactonase"/>
</dbReference>
<evidence type="ECO:0000313" key="2">
    <source>
        <dbReference type="Proteomes" id="UP000677668"/>
    </source>
</evidence>
<dbReference type="Gene3D" id="2.60.40.10">
    <property type="entry name" value="Immunoglobulins"/>
    <property type="match status" value="1"/>
</dbReference>
<dbReference type="SUPFAM" id="SSF81296">
    <property type="entry name" value="E set domains"/>
    <property type="match status" value="1"/>
</dbReference>
<dbReference type="InterPro" id="IPR014756">
    <property type="entry name" value="Ig_E-set"/>
</dbReference>
<dbReference type="SUPFAM" id="SSF101898">
    <property type="entry name" value="NHL repeat"/>
    <property type="match status" value="1"/>
</dbReference>
<reference evidence="1 2" key="1">
    <citation type="submission" date="2021-03" db="EMBL/GenBank/DDBJ databases">
        <title>Genomic and phenotypic characterization of Chloracidobacterium isolates provides evidence for multiple species.</title>
        <authorList>
            <person name="Saini M.K."/>
            <person name="Costas A.M.G."/>
            <person name="Tank M."/>
            <person name="Bryant D.A."/>
        </authorList>
    </citation>
    <scope>NUCLEOTIDE SEQUENCE [LARGE SCALE GENOMIC DNA]</scope>
    <source>
        <strain evidence="1 2">N</strain>
    </source>
</reference>
<organism evidence="1 2">
    <name type="scientific">Chloracidobacterium sp. N</name>
    <dbReference type="NCBI Taxonomy" id="2821540"/>
    <lineage>
        <taxon>Bacteria</taxon>
        <taxon>Pseudomonadati</taxon>
        <taxon>Acidobacteriota</taxon>
        <taxon>Terriglobia</taxon>
        <taxon>Terriglobales</taxon>
        <taxon>Acidobacteriaceae</taxon>
        <taxon>Chloracidobacterium</taxon>
        <taxon>Chloracidobacterium aggregatum</taxon>
    </lineage>
</organism>
<dbReference type="RefSeq" id="WP_211423590.1">
    <property type="nucleotide sequence ID" value="NZ_CP072643.1"/>
</dbReference>